<feature type="compositionally biased region" description="Polar residues" evidence="1">
    <location>
        <begin position="85"/>
        <end position="96"/>
    </location>
</feature>
<organism evidence="2 3">
    <name type="scientific">Stylonychia lemnae</name>
    <name type="common">Ciliate</name>
    <dbReference type="NCBI Taxonomy" id="5949"/>
    <lineage>
        <taxon>Eukaryota</taxon>
        <taxon>Sar</taxon>
        <taxon>Alveolata</taxon>
        <taxon>Ciliophora</taxon>
        <taxon>Intramacronucleata</taxon>
        <taxon>Spirotrichea</taxon>
        <taxon>Stichotrichia</taxon>
        <taxon>Sporadotrichida</taxon>
        <taxon>Oxytrichidae</taxon>
        <taxon>Stylonychinae</taxon>
        <taxon>Stylonychia</taxon>
    </lineage>
</organism>
<accession>A0A078APS4</accession>
<reference evidence="2 3" key="1">
    <citation type="submission" date="2014-06" db="EMBL/GenBank/DDBJ databases">
        <authorList>
            <person name="Swart Estienne"/>
        </authorList>
    </citation>
    <scope>NUCLEOTIDE SEQUENCE [LARGE SCALE GENOMIC DNA]</scope>
    <source>
        <strain evidence="2 3">130c</strain>
    </source>
</reference>
<keyword evidence="3" id="KW-1185">Reference proteome</keyword>
<evidence type="ECO:0000256" key="1">
    <source>
        <dbReference type="SAM" id="MobiDB-lite"/>
    </source>
</evidence>
<dbReference type="EMBL" id="CCKQ01011367">
    <property type="protein sequence ID" value="CDW82918.1"/>
    <property type="molecule type" value="Genomic_DNA"/>
</dbReference>
<evidence type="ECO:0000313" key="2">
    <source>
        <dbReference type="EMBL" id="CDW82918.1"/>
    </source>
</evidence>
<feature type="compositionally biased region" description="Low complexity" evidence="1">
    <location>
        <begin position="97"/>
        <end position="108"/>
    </location>
</feature>
<dbReference type="OMA" id="NEMRMHI"/>
<dbReference type="Proteomes" id="UP000039865">
    <property type="component" value="Unassembled WGS sequence"/>
</dbReference>
<dbReference type="Gene3D" id="3.40.50.1820">
    <property type="entry name" value="alpha/beta hydrolase"/>
    <property type="match status" value="1"/>
</dbReference>
<feature type="region of interest" description="Disordered" evidence="1">
    <location>
        <begin position="83"/>
        <end position="110"/>
    </location>
</feature>
<protein>
    <recommendedName>
        <fullName evidence="4">Serine aminopeptidase S33 domain-containing protein</fullName>
    </recommendedName>
</protein>
<evidence type="ECO:0008006" key="4">
    <source>
        <dbReference type="Google" id="ProtNLM"/>
    </source>
</evidence>
<feature type="compositionally biased region" description="Basic and acidic residues" evidence="1">
    <location>
        <begin position="346"/>
        <end position="362"/>
    </location>
</feature>
<name>A0A078APS4_STYLE</name>
<dbReference type="InterPro" id="IPR029058">
    <property type="entry name" value="AB_hydrolase_fold"/>
</dbReference>
<dbReference type="PANTHER" id="PTHR12277:SF197">
    <property type="entry name" value="CHROMOSOME UNDETERMINED SCAFFOLD_38, WHOLE GENOME SHOTGUN SEQUENCE"/>
    <property type="match status" value="1"/>
</dbReference>
<evidence type="ECO:0000313" key="3">
    <source>
        <dbReference type="Proteomes" id="UP000039865"/>
    </source>
</evidence>
<sequence>MKNYSQSVFNSLQSSSRSESNQQLLGQGKSDEQKTTVSENFSEFDEDKKLFTLNENKISNKFEDHMARTQDEQLKESDLGAHYQSARQTSTTGTLFGNSNQSSTGSQSVDDLIPGAKPQSEPDVESIPCLYMPQDDGAKKLVIYFHGNAEDIGLAFDLLYQFGNEMRMHILAVEYPGYGLYKTSAPDENKIKEDADIIFDYLTKFVGINPIDIILFGRSMGSGPATYLSSKNKAFSLLLMSPYTSIKDVSRSLLGKLSFLLTPIVYERFRNIDMMKDAQCPVFFLHGLKDKLIPHSHSMDLNQACPMISYMHLPPNMDHNEFDFIDDLVNPFKEFIRRLGDQSKNSIRRENEENKKTDEQRLQENSSSEPLQLNKFQFSVFVNDGIITHQSDIDNSFVDYDPKTQTFEISFEKKLYEPPKIIVEDEKKKLEAVKQKSAAQKK</sequence>
<dbReference type="InParanoid" id="A0A078APS4"/>
<dbReference type="OrthoDB" id="10249433at2759"/>
<feature type="region of interest" description="Disordered" evidence="1">
    <location>
        <begin position="1"/>
        <end position="41"/>
    </location>
</feature>
<dbReference type="AlphaFoldDB" id="A0A078APS4"/>
<feature type="compositionally biased region" description="Low complexity" evidence="1">
    <location>
        <begin position="1"/>
        <end position="25"/>
    </location>
</feature>
<proteinExistence type="predicted"/>
<dbReference type="PANTHER" id="PTHR12277">
    <property type="entry name" value="ALPHA/BETA HYDROLASE DOMAIN-CONTAINING PROTEIN"/>
    <property type="match status" value="1"/>
</dbReference>
<gene>
    <name evidence="2" type="primary">Contig1730.g1877</name>
    <name evidence="2" type="ORF">STYLEM_11955</name>
</gene>
<dbReference type="SUPFAM" id="SSF53474">
    <property type="entry name" value="alpha/beta-Hydrolases"/>
    <property type="match status" value="1"/>
</dbReference>
<feature type="region of interest" description="Disordered" evidence="1">
    <location>
        <begin position="346"/>
        <end position="368"/>
    </location>
</feature>